<dbReference type="Proteomes" id="UP001567538">
    <property type="component" value="Unassembled WGS sequence"/>
</dbReference>
<gene>
    <name evidence="1" type="ORF">AAHA92_00324</name>
</gene>
<sequence length="69" mass="7984">MPHALKNITNFDSAHSTLLGLSFKLTARRQNFFESITKPSIKVRLFHALLEVGVFNFIYSFRTHFVTIN</sequence>
<dbReference type="EMBL" id="JBEAFC010000001">
    <property type="protein sequence ID" value="KAL1568750.1"/>
    <property type="molecule type" value="Genomic_DNA"/>
</dbReference>
<evidence type="ECO:0000313" key="2">
    <source>
        <dbReference type="Proteomes" id="UP001567538"/>
    </source>
</evidence>
<dbReference type="AlphaFoldDB" id="A0ABD1IJ64"/>
<evidence type="ECO:0000313" key="1">
    <source>
        <dbReference type="EMBL" id="KAL1568750.1"/>
    </source>
</evidence>
<name>A0ABD1IJ64_SALDI</name>
<comment type="caution">
    <text evidence="1">The sequence shown here is derived from an EMBL/GenBank/DDBJ whole genome shotgun (WGS) entry which is preliminary data.</text>
</comment>
<accession>A0ABD1IJ64</accession>
<keyword evidence="2" id="KW-1185">Reference proteome</keyword>
<proteinExistence type="predicted"/>
<reference evidence="1 2" key="1">
    <citation type="submission" date="2024-06" db="EMBL/GenBank/DDBJ databases">
        <title>A chromosome level genome sequence of Diviner's sage (Salvia divinorum).</title>
        <authorList>
            <person name="Ford S.A."/>
            <person name="Ro D.-K."/>
            <person name="Ness R.W."/>
            <person name="Phillips M.A."/>
        </authorList>
    </citation>
    <scope>NUCLEOTIDE SEQUENCE [LARGE SCALE GENOMIC DNA]</scope>
    <source>
        <strain evidence="1">SAF-2024a</strain>
        <tissue evidence="1">Leaf</tissue>
    </source>
</reference>
<protein>
    <submittedName>
        <fullName evidence="1">Uncharacterized protein</fullName>
    </submittedName>
</protein>
<organism evidence="1 2">
    <name type="scientific">Salvia divinorum</name>
    <name type="common">Maria pastora</name>
    <name type="synonym">Diviner's sage</name>
    <dbReference type="NCBI Taxonomy" id="28513"/>
    <lineage>
        <taxon>Eukaryota</taxon>
        <taxon>Viridiplantae</taxon>
        <taxon>Streptophyta</taxon>
        <taxon>Embryophyta</taxon>
        <taxon>Tracheophyta</taxon>
        <taxon>Spermatophyta</taxon>
        <taxon>Magnoliopsida</taxon>
        <taxon>eudicotyledons</taxon>
        <taxon>Gunneridae</taxon>
        <taxon>Pentapetalae</taxon>
        <taxon>asterids</taxon>
        <taxon>lamiids</taxon>
        <taxon>Lamiales</taxon>
        <taxon>Lamiaceae</taxon>
        <taxon>Nepetoideae</taxon>
        <taxon>Mentheae</taxon>
        <taxon>Salviinae</taxon>
        <taxon>Salvia</taxon>
        <taxon>Salvia subgen. Calosphace</taxon>
    </lineage>
</organism>